<proteinExistence type="predicted"/>
<keyword evidence="1" id="KW-0732">Signal</keyword>
<dbReference type="Proteomes" id="UP000559010">
    <property type="component" value="Unassembled WGS sequence"/>
</dbReference>
<feature type="domain" description="DUF5723" evidence="2">
    <location>
        <begin position="41"/>
        <end position="423"/>
    </location>
</feature>
<evidence type="ECO:0000256" key="1">
    <source>
        <dbReference type="SAM" id="SignalP"/>
    </source>
</evidence>
<evidence type="ECO:0000259" key="2">
    <source>
        <dbReference type="Pfam" id="PF18990"/>
    </source>
</evidence>
<feature type="signal peptide" evidence="1">
    <location>
        <begin position="1"/>
        <end position="20"/>
    </location>
</feature>
<feature type="chain" id="PRO_5032855620" description="DUF5723 domain-containing protein" evidence="1">
    <location>
        <begin position="21"/>
        <end position="471"/>
    </location>
</feature>
<name>A0A848J0Z6_9BACT</name>
<reference evidence="3 4" key="1">
    <citation type="submission" date="2020-04" db="EMBL/GenBank/DDBJ databases">
        <title>Flammeovirgaceae bacterium KN852 isolated from deep sea.</title>
        <authorList>
            <person name="Zhang D.-C."/>
        </authorList>
    </citation>
    <scope>NUCLEOTIDE SEQUENCE [LARGE SCALE GENOMIC DNA]</scope>
    <source>
        <strain evidence="3 4">KN852</strain>
    </source>
</reference>
<evidence type="ECO:0000313" key="3">
    <source>
        <dbReference type="EMBL" id="NMM50463.1"/>
    </source>
</evidence>
<dbReference type="InterPro" id="IPR043781">
    <property type="entry name" value="DUF5723"/>
</dbReference>
<dbReference type="AlphaFoldDB" id="A0A848J0Z6"/>
<protein>
    <recommendedName>
        <fullName evidence="2">DUF5723 domain-containing protein</fullName>
    </recommendedName>
</protein>
<keyword evidence="4" id="KW-1185">Reference proteome</keyword>
<evidence type="ECO:0000313" key="4">
    <source>
        <dbReference type="Proteomes" id="UP000559010"/>
    </source>
</evidence>
<dbReference type="EMBL" id="JABBNU010000013">
    <property type="protein sequence ID" value="NMM50463.1"/>
    <property type="molecule type" value="Genomic_DNA"/>
</dbReference>
<dbReference type="Pfam" id="PF18990">
    <property type="entry name" value="DUF5723"/>
    <property type="match status" value="1"/>
</dbReference>
<organism evidence="3 4">
    <name type="scientific">Marinigracilibium pacificum</name>
    <dbReference type="NCBI Taxonomy" id="2729599"/>
    <lineage>
        <taxon>Bacteria</taxon>
        <taxon>Pseudomonadati</taxon>
        <taxon>Bacteroidota</taxon>
        <taxon>Cytophagia</taxon>
        <taxon>Cytophagales</taxon>
        <taxon>Flammeovirgaceae</taxon>
        <taxon>Marinigracilibium</taxon>
    </lineage>
</organism>
<dbReference type="RefSeq" id="WP_169684830.1">
    <property type="nucleotide sequence ID" value="NZ_JABBNU010000013.1"/>
</dbReference>
<gene>
    <name evidence="3" type="ORF">HH304_18785</name>
</gene>
<accession>A0A848J0Z6</accession>
<comment type="caution">
    <text evidence="3">The sequence shown here is derived from an EMBL/GenBank/DDBJ whole genome shotgun (WGS) entry which is preliminary data.</text>
</comment>
<sequence>MKRILFYLFAFFFAYSIGFSQDFSGSQSSNFYGYERINIQPAATFSSTKRFNFSVYGNLNFENNMYSVNFWDLLKGSANESNIVKNVDGNEKNLFGSTSAGLGLSMNVNKSNAIGFSIGNRTLVNGDNFDNKIVTLIYESAIKGNDIMLENFNQFDIEDMRFNSQSWLELKASYARVIMDDLHFLKVGTSIKALNPLYAASVNINEFKYTGQGDSLLYIESIDATWSYNSALEDVEFSSDYIKNQMFNNWTAGVDIGAVYEYRPESILEENNRDNEPNYLLKAGFSIIDIGGIKYERASNSGSIKGSNQTINMNDYENLDSLNNNLEDFFSYNKGGSFKMSLPTSIVLELDYRIQRRLYLNVTSLLALKQGSSDVDKTHNLNKLIITPRYEGRYAGAMIPISFNSVTGTNIGMIVRGGPLWFGSTNILSSMASSSNVSGGNIQFGLNIGIPYKKKSKNKEFDSEDGSIEIE</sequence>